<feature type="domain" description="Dystroglycan-type cadherin-like" evidence="2">
    <location>
        <begin position="1831"/>
        <end position="1939"/>
    </location>
</feature>
<dbReference type="InterPro" id="IPR010221">
    <property type="entry name" value="VCBS_dom"/>
</dbReference>
<comment type="caution">
    <text evidence="3">The sequence shown here is derived from an EMBL/GenBank/DDBJ whole genome shotgun (WGS) entry which is preliminary data.</text>
</comment>
<dbReference type="SUPFAM" id="SSF51120">
    <property type="entry name" value="beta-Roll"/>
    <property type="match status" value="3"/>
</dbReference>
<name>A0ABT6XAU2_9BURK</name>
<dbReference type="InterPro" id="IPR014755">
    <property type="entry name" value="Cu-Rt/internalin_Ig-like"/>
</dbReference>
<accession>A0ABT6XAU2</accession>
<dbReference type="NCBIfam" id="TIGR01965">
    <property type="entry name" value="VCBS_repeat"/>
    <property type="match status" value="4"/>
</dbReference>
<dbReference type="InterPro" id="IPR028059">
    <property type="entry name" value="SWM_rpt"/>
</dbReference>
<dbReference type="Gene3D" id="2.60.40.1220">
    <property type="match status" value="1"/>
</dbReference>
<evidence type="ECO:0000256" key="1">
    <source>
        <dbReference type="ARBA" id="ARBA00022729"/>
    </source>
</evidence>
<proteinExistence type="predicted"/>
<dbReference type="Proteomes" id="UP001431902">
    <property type="component" value="Unassembled WGS sequence"/>
</dbReference>
<dbReference type="InterPro" id="IPR015919">
    <property type="entry name" value="Cadherin-like_sf"/>
</dbReference>
<keyword evidence="1" id="KW-0732">Signal</keyword>
<dbReference type="InterPro" id="IPR040853">
    <property type="entry name" value="RapA2_cadherin-like"/>
</dbReference>
<dbReference type="SUPFAM" id="SSF49313">
    <property type="entry name" value="Cadherin-like"/>
    <property type="match status" value="2"/>
</dbReference>
<protein>
    <submittedName>
        <fullName evidence="3">VCBS domain-containing protein</fullName>
    </submittedName>
</protein>
<dbReference type="InterPro" id="IPR006644">
    <property type="entry name" value="Cadg"/>
</dbReference>
<dbReference type="Pfam" id="PF13753">
    <property type="entry name" value="SWM_repeat"/>
    <property type="match status" value="1"/>
</dbReference>
<dbReference type="EMBL" id="JASGBH010000018">
    <property type="protein sequence ID" value="MDI9235251.1"/>
    <property type="molecule type" value="Genomic_DNA"/>
</dbReference>
<sequence length="4513" mass="464400">MSTILRYYITGSFADLLDLRTPGAEYTLAEQQLIANGSGGVNTIWAAAGVDLDARNLFGGTDVVLFNYNWDQYTKDISTVPGAIVFSYTDSTSGLTEKVTVANGATTLGRDQLIFADGAVGTQQANAALQGSLTAALNTVSGANNSITSAAYSPTAPAGNTLRAFASTTSTTTGATFAMTEAGQSTVVTGTGQSDKVYVKAGATVDARNLLGGEDQIYLTGNWADYTKSLTEVSGAITFTRSVNGGTEKVTVANGATAVGRDKLVFADGAVLTHNARTALTADLNAALSAIIGFDTATQTPFLEQTLNGGVTAGTAVEGITITAFDAEGNVVATTTTDANGQYELVLGSQYAGQALLLKASDGTADGVGYVDEATGESKDFTVNLRAMVQVGTGGSQKAQISTATELATRILNIGDDNKLLGSEADRASANQAVADFLGLSNIVDADNPQVVGKDSASDAYGKGLALLSGMDAVAERSGSSNATNDVLDQLVQAFTLVGGSVQTQFNDPELLNLLSQAVTEVVQTQGADLAQDLAGVALRAVQLVDGSEEAPLAFFLTSSRNVIGDGKTATLTLRFETEPTAEQVAGVQSALQVSGGSLSELTPDSSDPTGTTYTAVFTQVGTETPHISVSGNHFANDLSMVLDNSAPTLTISRLQGLDSEGLAKTTLRAGDTVRVMLSASEAVTVADGATVQLQIGSSTVNAQYNSQRSGSRTLVFDYTVGQQLTDTQGVSVLGVTAIVTDLAGNAADLGLSAYNGLPLYVDTTAPVVLAQIPVDNSTVGNAGVQSLTLSFGETVSKGTSGTLVLKNAAGQAVASWQAQQGVLSADGLTVSYALPDSLAPLPAGQYTIEATGSPLTDLAGNALATNALAADGSWSFTVGAVSIGIDKVGGDNLLNNEDVLASLTLSGTVSGEGSEGVTAADMQVWLQPLGDGTAVQAQVQSLSNGQWSASVAEGDALALQGGYVVRVMIDANDVQASASSALVVDRHAQVALGQVAGDNLISLVEQSVIQTGKNLNYSFVAEKGSSGTITFQKEGGSPQVVKTFSNAKGTAPDQVTLSKGDLASLGTGSFSVVAAVTDVAGNTASVSRAFTIEAAAPAAQIVGINLHGSRSGSLIQGDTLSAVVQFDKAITVSNADALTLNLQVGDATRQARFAGLSAERKQILFSYTVLAGDTDSDGVALNANALQLGVGNAAASIKDVALGSAATLTSSAVNAQGNLKVDGSATNVPADLALTVTEAGLTATHQPSAGKAVASGKLLGGVDISAGKSIAKVQFGEGEEILVTTEGVVVEGIYGSWIVKADGSYTYALSNSRPAVQALTAGQSSVDTLKFWDNLATEAATATVTVRGSNDAPTVGAAWVSAANQGGNVYTLNLLQGASDPDAGEALSLQVSAITYKLGSGPLGTGLPDGLSLGNDGKTLTVDPGHEAYHGLAAGAKQDLVLSYRVTDAQGASVAQRVTITLTGTNDAPTVSAALAVDATEGAGLAALHLLKNANDVDADNLRVQGLSFTVGGEPTGNTGQDLPAGMGLGSDLVLRLDPRHPAYNTLKVGETLSIVASYTVLDGQGGTVAQTATFSLTGTNDAPRVNAAKAVIGQTVMAGGSFSYTFDAQAFVDVEGEALSYSASLADGVALPSWLQFNAESRTFSGTAPASATASQLNIRITATDGTADTALSASQGFTLAISPAAAPVAKVDLAQVLESGIDTNGQEQGQTTAADNVLNNDTASTALTVTGARSHASADTSVSMIPVPAGSSSAQNALTLQGLYGTLQIGADGSYSYSLDAARSNGLKAGQVVNDIFSYQVSDNAGQTASSQLLVQVTGSNDAPVASVAQTTLSLAQGQAFAYTMPATLFADPDRDGLSLSAAQVQEGTTAALPDWLQWDAVTRSLRGTPPETASGTLTVRVSASDGQGGIAHSDVVLQLAKPAAPVAVADVNTVTEAGLSSHGAVVGKAQALGNVLGNDSRSASSFRVSSADVGATLGAQAQPIDTVVEDSPGSVLLTGAYGSLTLYADGYYAYQLSNQASSVQALKVGEQRDDVFTYELTDSAGQKARAQLTVKVQGSNDAPTVAAALVSAANEGDSAYTIDLLQGASDVDDSALSVSGLTYKVGNGAVSSTLSAGLSLGADGKTLTVNPSHAAFGDLAEGATRQVLVNYLVKDAQGASVAQKATITLTGTSFDAAPTSSAVASEAPRAYDQGALSGPTADNFMLRFSEVVNADLLQDAMAQGKVSLLGANGVSRSLGAGAVLEAYTPSSIVVTGLSEAANGSYTSLWSTATNSNTVVPTFANGFGLAKPDSFSVNNSTTIYKKTNTDGSVWYIWQQTGWRTWIISQDNPLDAQGNAREWFISTATNSTDPTVRTAVLGVSGWSAKTGALQEGVDPWAGTSRIAAADLEPNGWGRTFVLALGAGNTAQAGDTLVIDKVFVKDTANKLATSDVTFALPADITRPTALSSSPAVVQGIGSDGSVKTTALVAGDIVRVTITMNEAVTVSSNTTPSLTLELDASTRQAGINRGLSFANGATSSNKLVFDYVVQTGDSDVLGGITVGAYNRNNSNVFDLSGNRFSAPSNVVETSNTVSIGADTTAPTIASVYNSDKAVVSGTVGDTFNFRFAEIVNVDHLETAFANGQIKVTSADGTVVRNLGAGAQVEATYPSTITVSGFSTAADGAYTTLWSPAYNKNMGAPVFSGFSTSGVALSADVNNYPVYKHIDSAGQGWYLWRPVGWSNYVLTPESSSVNGTAQSWWASGSGGGTGTSSVPREGVVLGGEWYANSGQLSNSQSMWTSSNKLSVQPSLEATGWAYTFTLALGSGHEVQQGDQIVIGAGAAKDANGNSNSSDITSLPADITRPVLGTAVVKGYKNTWDTQTQSSTYAETTDSLVQHDLIRVGIPVSENLKLYHSGGYVGHVALDIGGQTRYATLNLQLSSSTGTVTWGFSSNKLVYEYWIQSGDVDTAGGITVGAMNRGNVGLYDAASNRPWVPSDVPEEANTITVVDNTPPSILNSVYSSASTVVLTLSEALDAAHLPPASAFAVTVNGQSVEVKSVAVAAGSNSVLVLTLASAAASGTFVQVSYTDPTTDNDTLALQDLSGNDVQSNSYQATAIAAPSVQYVHTGFDKIEIAGESELRFMLKFSDLVKVAGTPRLVLSVSDGSTSQTVYANFEPYTDANHGQTGVEFVYRPAAGVQGQVHVSAFDANGGSITAYNSAGTVDANITLNDSTVFSPYTWVYAQGLDSTAGDSANNLLTPWFDAPQNTPRALSASSANGGAGNRDALAVSVLLPGSVTSSSAAAAYSLSYNVTTEGVRQVLLKNGSTVVDTYTVPSDAHWPMGVEQLIYHAVYKDSAGQVQFAGLDNVLLTLGQHEYIDPVNPNQRWVQGSLNSDVIDVSGRDAAQFIFIEGEQGNDTITGHDGVDIIRGGGGTNLINAGKGDDHVVIRRGTDSTDGGEGIDTLRFDLPGQEKKITVDDAGLIHVYSAYGSWDYGFTPDANGWVERYRLSTDFGTDGSNRIAVYDVALGRNVAQAKNMERLQWRLDENSSGRSTNTFKVGTSGDDTINAVADVVLAGAGNDTITLSSGWLHTNDWRNGDRALLIDGGAGRDVLQLTTFVSGQLSQAFEWNSGSNVNASRVLKNIEGLGLAQGSYLELSAQDIHNLYASGSNTSAWGEVISGLDASQRQFLVSGLGSLSLSDSSGWTAKAATVSYNNQSHKVFQHSSGVQLLVDSNVWVSGLGIVNENSNSLLISSDTFNGEVSEGNSGITPVTFTVTRTGNSASELLGTWLLSHYGTSSADFADGQMTSGTVSFATGQTSQTIVINVKGDTDWENNERFGVSVSYPGEGTSLGFTQTEVTVRDDDGFVMGDGPAPVVTLVRAETPTFVTPGDTLKFVVELDQVVTVQGTPRLALVLTDPTGAQPPRTVYADFVPYSDSINGTWNQQSSVEFAYTYGSADAVGAGWMYRISGLENVNGSSIKSVESASYNQSANLTLNRVAITAGTWLYTSFTGVTGTANNDMMEVFDAASTVVPKTLSSTSANGGAGDRDVMGVPVLLPSSVTTAVQARNYYLNYEVSTDSNGAATGRYVKLYQSGNSTAVDTYTLPLNGSGWPNGVEALGYFLQFKDANDQIQEADHPGDHLIFWKATSSATDSVNGDVAYQGSYLSDTINLAAVSPTIPTASRVLVRGNQGNDNITGHDGIDVIHGDGGNDTVNAGAGNDLVFLSTGVDTLDGGTGTDTLAWFVKGQEAMPAFTADGKLQVMSAFGVWSNDNFTPDSNGFQLDWTFDINGQTGDILTQRAGSSEVSTAKNFEKMRVYSDLYQVVRGDTTGEFDILLGTSGNDVLDTTDSQGILHGLDGNDTIRMVTASTPVVMGGLGDDVVVLMAAVFGLDGNGDIMVHGGAGTDTLKVGADLNGATLYQPGADSGTLLQSFEVLDITGSTEASSAGNTLRFSAAWMRDLTDAGSSRSFAIVGDSQDSVSLLQADNWQQQASSDRSGFALYATTLDSVAYQLYLGNTLTQVNASAVF</sequence>
<dbReference type="InterPro" id="IPR038081">
    <property type="entry name" value="CalX-like_sf"/>
</dbReference>
<organism evidence="3 4">
    <name type="scientific">Limnohabitans lacus</name>
    <dbReference type="NCBI Taxonomy" id="3045173"/>
    <lineage>
        <taxon>Bacteria</taxon>
        <taxon>Pseudomonadati</taxon>
        <taxon>Pseudomonadota</taxon>
        <taxon>Betaproteobacteria</taxon>
        <taxon>Burkholderiales</taxon>
        <taxon>Comamonadaceae</taxon>
        <taxon>Limnohabitans</taxon>
    </lineage>
</organism>
<dbReference type="Pfam" id="PF00353">
    <property type="entry name" value="HemolysinCabind"/>
    <property type="match status" value="2"/>
</dbReference>
<dbReference type="SUPFAM" id="SSF141072">
    <property type="entry name" value="CalX-like"/>
    <property type="match status" value="1"/>
</dbReference>
<dbReference type="InterPro" id="IPR001343">
    <property type="entry name" value="Hemolysn_Ca-bd"/>
</dbReference>
<dbReference type="Pfam" id="PF17803">
    <property type="entry name" value="Cadherin_4"/>
    <property type="match status" value="3"/>
</dbReference>
<evidence type="ECO:0000313" key="4">
    <source>
        <dbReference type="Proteomes" id="UP001431902"/>
    </source>
</evidence>
<evidence type="ECO:0000259" key="2">
    <source>
        <dbReference type="SMART" id="SM00736"/>
    </source>
</evidence>
<gene>
    <name evidence="3" type="ORF">QLQ16_15555</name>
</gene>
<dbReference type="InterPro" id="IPR011049">
    <property type="entry name" value="Serralysin-like_metalloprot_C"/>
</dbReference>
<dbReference type="Gene3D" id="2.150.10.10">
    <property type="entry name" value="Serralysin-like metalloprotease, C-terminal"/>
    <property type="match status" value="2"/>
</dbReference>
<keyword evidence="4" id="KW-1185">Reference proteome</keyword>
<dbReference type="Pfam" id="PF05345">
    <property type="entry name" value="He_PIG"/>
    <property type="match status" value="2"/>
</dbReference>
<reference evidence="3" key="1">
    <citation type="submission" date="2023-05" db="EMBL/GenBank/DDBJ databases">
        <title>Limnohabitans sp. strain HM2-2 Genome sequencing and assembly.</title>
        <authorList>
            <person name="Jung Y."/>
        </authorList>
    </citation>
    <scope>NUCLEOTIDE SEQUENCE</scope>
    <source>
        <strain evidence="3">HM2-2</strain>
    </source>
</reference>
<dbReference type="Gene3D" id="2.60.40.10">
    <property type="entry name" value="Immunoglobulins"/>
    <property type="match status" value="5"/>
</dbReference>
<dbReference type="RefSeq" id="WP_283225583.1">
    <property type="nucleotide sequence ID" value="NZ_JASGBH010000018.1"/>
</dbReference>
<dbReference type="InterPro" id="IPR013783">
    <property type="entry name" value="Ig-like_fold"/>
</dbReference>
<dbReference type="SMART" id="SM00736">
    <property type="entry name" value="CADG"/>
    <property type="match status" value="2"/>
</dbReference>
<dbReference type="Gene3D" id="2.60.40.2030">
    <property type="match status" value="1"/>
</dbReference>
<evidence type="ECO:0000313" key="3">
    <source>
        <dbReference type="EMBL" id="MDI9235251.1"/>
    </source>
</evidence>
<feature type="domain" description="Dystroglycan-type cadherin-like" evidence="2">
    <location>
        <begin position="1588"/>
        <end position="1690"/>
    </location>
</feature>